<reference evidence="6" key="1">
    <citation type="submission" date="2025-08" db="UniProtKB">
        <authorList>
            <consortium name="RefSeq"/>
        </authorList>
    </citation>
    <scope>IDENTIFICATION</scope>
</reference>
<evidence type="ECO:0000313" key="6">
    <source>
        <dbReference type="RefSeq" id="XP_023942827.2"/>
    </source>
</evidence>
<name>A0A6J1NCT6_BICAN</name>
<keyword evidence="3" id="KW-1133">Transmembrane helix</keyword>
<dbReference type="RefSeq" id="XP_023942827.2">
    <property type="nucleotide sequence ID" value="XM_024087059.2"/>
</dbReference>
<dbReference type="PANTHER" id="PTHR10695:SF46">
    <property type="entry name" value="BIFUNCTIONAL COENZYME A SYNTHASE-RELATED"/>
    <property type="match status" value="1"/>
</dbReference>
<dbReference type="PROSITE" id="PS51219">
    <property type="entry name" value="DPCK"/>
    <property type="match status" value="1"/>
</dbReference>
<dbReference type="GeneID" id="112049248"/>
<evidence type="ECO:0000259" key="4">
    <source>
        <dbReference type="Pfam" id="PF01467"/>
    </source>
</evidence>
<gene>
    <name evidence="6" type="primary">LOC112049248</name>
</gene>
<dbReference type="Proteomes" id="UP001652582">
    <property type="component" value="Chromosome 14"/>
</dbReference>
<dbReference type="GO" id="GO:0015937">
    <property type="term" value="P:coenzyme A biosynthetic process"/>
    <property type="evidence" value="ECO:0007669"/>
    <property type="project" value="InterPro"/>
</dbReference>
<dbReference type="KEGG" id="bany:112049248"/>
<dbReference type="Gene3D" id="3.40.50.620">
    <property type="entry name" value="HUPs"/>
    <property type="match status" value="1"/>
</dbReference>
<evidence type="ECO:0000256" key="2">
    <source>
        <dbReference type="ARBA" id="ARBA00022840"/>
    </source>
</evidence>
<proteinExistence type="inferred from homology"/>
<dbReference type="SUPFAM" id="SSF52540">
    <property type="entry name" value="P-loop containing nucleoside triphosphate hydrolases"/>
    <property type="match status" value="1"/>
</dbReference>
<dbReference type="InterPro" id="IPR004821">
    <property type="entry name" value="Cyt_trans-like"/>
</dbReference>
<dbReference type="CDD" id="cd02164">
    <property type="entry name" value="PPAT_CoAS"/>
    <property type="match status" value="1"/>
</dbReference>
<dbReference type="HAMAP" id="MF_00376">
    <property type="entry name" value="Dephospho_CoA_kinase"/>
    <property type="match status" value="1"/>
</dbReference>
<dbReference type="Pfam" id="PF01467">
    <property type="entry name" value="CTP_transf_like"/>
    <property type="match status" value="1"/>
</dbReference>
<dbReference type="InterPro" id="IPR027417">
    <property type="entry name" value="P-loop_NTPase"/>
</dbReference>
<keyword evidence="2" id="KW-0067">ATP-binding</keyword>
<dbReference type="PANTHER" id="PTHR10695">
    <property type="entry name" value="DEPHOSPHO-COA KINASE-RELATED"/>
    <property type="match status" value="1"/>
</dbReference>
<dbReference type="NCBIfam" id="NF001985">
    <property type="entry name" value="PRK00777.1"/>
    <property type="match status" value="1"/>
</dbReference>
<dbReference type="GO" id="GO:0005524">
    <property type="term" value="F:ATP binding"/>
    <property type="evidence" value="ECO:0007669"/>
    <property type="project" value="UniProtKB-KW"/>
</dbReference>
<sequence>MLNTAISVSIAVVFISIVSYYFIMNNKSGALSMANNGLLLVSNAAKAHRYCSQVSKYVKNVLYIKFNSGPDSSLPVINKQIINIYTKASTQCGNVDVRLMLKPINSQEKLKTNRPYELIMYDRDLAKDVVNSLVNNAPPETQVQSIDSDKSVISKLLTNDGEAVKTYEYVALGGTFDRLHNGHKILLSQAALRATKHVTVGVTDVNMIQSKTLWELIEPVEIRMKAVLDFLTDINPDLEYNVCPIQDVYGPTKDDPRFQLIVVSEETKRGALKINEKRKEKGLQPLDVYTIGMAEELDQQSTEEEAKVSSSNLRMRLLGTLLREPKPNPNIPDWPYVIGLAGGIASGKSNITNKLKLKGAAIVNCDIIAHELYEPGLPLNRTIAEAFGDDVITAQGEVDRRKLGSIVFSDKDQLEKLNQLVWPAVVEEAQRRVKALGEQGYKVVVMEAAVMIRAKWYTRCHQLWAVIVPPSEAIKRLQERNNLTEEEAKQRVSAQPSNAEQVAQANVVFSPYWSYEYTQVQIDRAWEHLQNYLECRK</sequence>
<feature type="domain" description="Cytidyltransferase-like" evidence="4">
    <location>
        <begin position="172"/>
        <end position="316"/>
    </location>
</feature>
<feature type="transmembrane region" description="Helical" evidence="3">
    <location>
        <begin position="6"/>
        <end position="23"/>
    </location>
</feature>
<accession>A0A6J1NCT6</accession>
<dbReference type="GO" id="GO:0004140">
    <property type="term" value="F:dephospho-CoA kinase activity"/>
    <property type="evidence" value="ECO:0007669"/>
    <property type="project" value="InterPro"/>
</dbReference>
<dbReference type="NCBIfam" id="TIGR00152">
    <property type="entry name" value="dephospho-CoA kinase"/>
    <property type="match status" value="1"/>
</dbReference>
<dbReference type="AlphaFoldDB" id="A0A6J1NCT6"/>
<keyword evidence="3" id="KW-0472">Membrane</keyword>
<dbReference type="InterPro" id="IPR001977">
    <property type="entry name" value="Depp_CoAkinase"/>
</dbReference>
<evidence type="ECO:0000256" key="3">
    <source>
        <dbReference type="SAM" id="Phobius"/>
    </source>
</evidence>
<dbReference type="SUPFAM" id="SSF52374">
    <property type="entry name" value="Nucleotidylyl transferase"/>
    <property type="match status" value="1"/>
</dbReference>
<evidence type="ECO:0000256" key="1">
    <source>
        <dbReference type="ARBA" id="ARBA00022741"/>
    </source>
</evidence>
<dbReference type="Gene3D" id="3.40.50.300">
    <property type="entry name" value="P-loop containing nucleotide triphosphate hydrolases"/>
    <property type="match status" value="1"/>
</dbReference>
<dbReference type="CDD" id="cd02022">
    <property type="entry name" value="DPCK"/>
    <property type="match status" value="1"/>
</dbReference>
<dbReference type="InterPro" id="IPR014729">
    <property type="entry name" value="Rossmann-like_a/b/a_fold"/>
</dbReference>
<keyword evidence="3" id="KW-0812">Transmembrane</keyword>
<dbReference type="Pfam" id="PF01121">
    <property type="entry name" value="CoaE"/>
    <property type="match status" value="1"/>
</dbReference>
<keyword evidence="1" id="KW-0547">Nucleotide-binding</keyword>
<protein>
    <submittedName>
        <fullName evidence="6">Bifunctional coenzyme A synthase isoform X1</fullName>
    </submittedName>
</protein>
<organism evidence="5 6">
    <name type="scientific">Bicyclus anynana</name>
    <name type="common">Squinting bush brown butterfly</name>
    <dbReference type="NCBI Taxonomy" id="110368"/>
    <lineage>
        <taxon>Eukaryota</taxon>
        <taxon>Metazoa</taxon>
        <taxon>Ecdysozoa</taxon>
        <taxon>Arthropoda</taxon>
        <taxon>Hexapoda</taxon>
        <taxon>Insecta</taxon>
        <taxon>Pterygota</taxon>
        <taxon>Neoptera</taxon>
        <taxon>Endopterygota</taxon>
        <taxon>Lepidoptera</taxon>
        <taxon>Glossata</taxon>
        <taxon>Ditrysia</taxon>
        <taxon>Papilionoidea</taxon>
        <taxon>Nymphalidae</taxon>
        <taxon>Satyrinae</taxon>
        <taxon>Satyrini</taxon>
        <taxon>Mycalesina</taxon>
        <taxon>Bicyclus</taxon>
    </lineage>
</organism>
<keyword evidence="5" id="KW-1185">Reference proteome</keyword>
<dbReference type="OrthoDB" id="330671at2759"/>
<evidence type="ECO:0000313" key="5">
    <source>
        <dbReference type="Proteomes" id="UP001652582"/>
    </source>
</evidence>